<dbReference type="VEuPathDB" id="MicrosporidiaDB:AEWR_090660"/>
<evidence type="ECO:0000313" key="1">
    <source>
        <dbReference type="EMBL" id="AGE96469.1"/>
    </source>
</evidence>
<sequence length="102" mass="11773">MLESEKILSMEQKLHRKAIVAHLEKAAQAVKKVNSRAEISKLVISGDEKYKISKCLSCLEVQAVLFVGRHRRGKLYEYFVQSLEDYVFESMKIPVVRVLPEH</sequence>
<evidence type="ECO:0008006" key="2">
    <source>
        <dbReference type="Google" id="ProtNLM"/>
    </source>
</evidence>
<dbReference type="InterPro" id="IPR014729">
    <property type="entry name" value="Rossmann-like_a/b/a_fold"/>
</dbReference>
<dbReference type="EMBL" id="KC513619">
    <property type="protein sequence ID" value="AGE96469.1"/>
    <property type="molecule type" value="Genomic_DNA"/>
</dbReference>
<dbReference type="VEuPathDB" id="MicrosporidiaDB:ECU09_0650"/>
<dbReference type="OMA" id="KYKISKC"/>
<dbReference type="VEuPathDB" id="MicrosporidiaDB:AEWQ_090670"/>
<dbReference type="VEuPathDB" id="MicrosporidiaDB:AEWD_090680"/>
<reference evidence="1" key="1">
    <citation type="journal article" date="2013" name="Eukaryot. Cell">
        <title>Extremely Reduced Levels of Heterozygosity in the Vertebrate Pathogen Encephalitozoon cuniculi.</title>
        <authorList>
            <person name="Selman M."/>
            <person name="Sak B."/>
            <person name="Kvac M."/>
            <person name="Farinelli L."/>
            <person name="Weiss L.M."/>
            <person name="Corradi N."/>
        </authorList>
    </citation>
    <scope>NUCLEOTIDE SEQUENCE</scope>
</reference>
<dbReference type="AlphaFoldDB" id="M1JLU4"/>
<dbReference type="VEuPathDB" id="MicrosporidiaDB:M970_090660"/>
<dbReference type="Gene3D" id="3.40.50.620">
    <property type="entry name" value="HUPs"/>
    <property type="match status" value="1"/>
</dbReference>
<proteinExistence type="predicted"/>
<name>M1JLU4_ENCCN</name>
<accession>M1JLU4</accession>
<protein>
    <recommendedName>
        <fullName evidence="2">UspA domain-containing protein</fullName>
    </recommendedName>
</protein>
<organism evidence="1">
    <name type="scientific">Encephalitozoon cuniculi</name>
    <name type="common">Microsporidian parasite</name>
    <dbReference type="NCBI Taxonomy" id="6035"/>
    <lineage>
        <taxon>Eukaryota</taxon>
        <taxon>Fungi</taxon>
        <taxon>Fungi incertae sedis</taxon>
        <taxon>Microsporidia</taxon>
        <taxon>Unikaryonidae</taxon>
        <taxon>Encephalitozoon</taxon>
    </lineage>
</organism>